<organism evidence="2 3">
    <name type="scientific">Gloeophyllum trabeum (strain ATCC 11539 / FP-39264 / Madison 617)</name>
    <name type="common">Brown rot fungus</name>
    <dbReference type="NCBI Taxonomy" id="670483"/>
    <lineage>
        <taxon>Eukaryota</taxon>
        <taxon>Fungi</taxon>
        <taxon>Dikarya</taxon>
        <taxon>Basidiomycota</taxon>
        <taxon>Agaricomycotina</taxon>
        <taxon>Agaricomycetes</taxon>
        <taxon>Gloeophyllales</taxon>
        <taxon>Gloeophyllaceae</taxon>
        <taxon>Gloeophyllum</taxon>
    </lineage>
</organism>
<reference evidence="2 3" key="1">
    <citation type="journal article" date="2012" name="Science">
        <title>The Paleozoic origin of enzymatic lignin decomposition reconstructed from 31 fungal genomes.</title>
        <authorList>
            <person name="Floudas D."/>
            <person name="Binder M."/>
            <person name="Riley R."/>
            <person name="Barry K."/>
            <person name="Blanchette R.A."/>
            <person name="Henrissat B."/>
            <person name="Martinez A.T."/>
            <person name="Otillar R."/>
            <person name="Spatafora J.W."/>
            <person name="Yadav J.S."/>
            <person name="Aerts A."/>
            <person name="Benoit I."/>
            <person name="Boyd A."/>
            <person name="Carlson A."/>
            <person name="Copeland A."/>
            <person name="Coutinho P.M."/>
            <person name="de Vries R.P."/>
            <person name="Ferreira P."/>
            <person name="Findley K."/>
            <person name="Foster B."/>
            <person name="Gaskell J."/>
            <person name="Glotzer D."/>
            <person name="Gorecki P."/>
            <person name="Heitman J."/>
            <person name="Hesse C."/>
            <person name="Hori C."/>
            <person name="Igarashi K."/>
            <person name="Jurgens J.A."/>
            <person name="Kallen N."/>
            <person name="Kersten P."/>
            <person name="Kohler A."/>
            <person name="Kuees U."/>
            <person name="Kumar T.K.A."/>
            <person name="Kuo A."/>
            <person name="LaButti K."/>
            <person name="Larrondo L.F."/>
            <person name="Lindquist E."/>
            <person name="Ling A."/>
            <person name="Lombard V."/>
            <person name="Lucas S."/>
            <person name="Lundell T."/>
            <person name="Martin R."/>
            <person name="McLaughlin D.J."/>
            <person name="Morgenstern I."/>
            <person name="Morin E."/>
            <person name="Murat C."/>
            <person name="Nagy L.G."/>
            <person name="Nolan M."/>
            <person name="Ohm R.A."/>
            <person name="Patyshakuliyeva A."/>
            <person name="Rokas A."/>
            <person name="Ruiz-Duenas F.J."/>
            <person name="Sabat G."/>
            <person name="Salamov A."/>
            <person name="Samejima M."/>
            <person name="Schmutz J."/>
            <person name="Slot J.C."/>
            <person name="St John F."/>
            <person name="Stenlid J."/>
            <person name="Sun H."/>
            <person name="Sun S."/>
            <person name="Syed K."/>
            <person name="Tsang A."/>
            <person name="Wiebenga A."/>
            <person name="Young D."/>
            <person name="Pisabarro A."/>
            <person name="Eastwood D.C."/>
            <person name="Martin F."/>
            <person name="Cullen D."/>
            <person name="Grigoriev I.V."/>
            <person name="Hibbett D.S."/>
        </authorList>
    </citation>
    <scope>NUCLEOTIDE SEQUENCE [LARGE SCALE GENOMIC DNA]</scope>
    <source>
        <strain evidence="2 3">ATCC 11539</strain>
    </source>
</reference>
<name>S7Q0W6_GLOTA</name>
<dbReference type="eggNOG" id="ENOG502SK55">
    <property type="taxonomic scope" value="Eukaryota"/>
</dbReference>
<evidence type="ECO:0000256" key="1">
    <source>
        <dbReference type="SAM" id="MobiDB-lite"/>
    </source>
</evidence>
<proteinExistence type="predicted"/>
<dbReference type="KEGG" id="gtr:GLOTRDRAFT_117233"/>
<dbReference type="EMBL" id="KB469306">
    <property type="protein sequence ID" value="EPQ53157.1"/>
    <property type="molecule type" value="Genomic_DNA"/>
</dbReference>
<evidence type="ECO:0000313" key="2">
    <source>
        <dbReference type="EMBL" id="EPQ53157.1"/>
    </source>
</evidence>
<sequence>MSTMTHEIVPQLGRRLARRSFGTQQQRPVGLLSEAQERKQKKRELIERKEQAAQTRRREEKAERDERMDLSKALSEVKTYRGGFTRPQMLRTSNWWKGGAYVKKGKKYESPPASAYEPHTVFLLESRYPIKGPVDRPDVHEHILGIVKTSKFEAYLEHLQSPEIKRATLDKAHWPFLPAKHGTRTKWWEDPQDKEKTLRELRGLDFDADVPASSVSGPSSSTGRAIGTLLASSPARSPSPTQVRFYSSRAPPDRSEDVVPDYYIERKRQRDAIAERKEQEGDLMYELSAGIIADALTATTQRSQPKIPVEFTDEHGAVHHPSGFAVPTGSGRETDSPVFDRRKATKEYKEQQTAGVRDRVRETIGLRDQDVTDIMRGGVKPREEKIPVEIEHPDGSVAHPSGFVPPMPNTSFTHGVKNGRAFHSSAVSHAMPLDGKVPLIGEPEPPVEAGTSSWPPKEGKESPEERKLRQLRQRYEPTLSTEPFWRPLITLELSTRPLAETMRRLSTAKPRGLSYIASIEPDERKQDTSCSDRLRCMRINRMQELTKSMSELLAGYRGGPVGIRFSPEEKGRGWDGESMEKPIPYDKRQIKVGVGEWYKRAEEVKEGFVQDAEEVEGAAVEVYGLDDFGKPIKS</sequence>
<feature type="compositionally biased region" description="Basic and acidic residues" evidence="1">
    <location>
        <begin position="35"/>
        <end position="70"/>
    </location>
</feature>
<feature type="compositionally biased region" description="Low complexity" evidence="1">
    <location>
        <begin position="231"/>
        <end position="240"/>
    </location>
</feature>
<feature type="compositionally biased region" description="Low complexity" evidence="1">
    <location>
        <begin position="210"/>
        <end position="221"/>
    </location>
</feature>
<accession>S7Q0W6</accession>
<dbReference type="Proteomes" id="UP000030669">
    <property type="component" value="Unassembled WGS sequence"/>
</dbReference>
<keyword evidence="3" id="KW-1185">Reference proteome</keyword>
<feature type="region of interest" description="Disordered" evidence="1">
    <location>
        <begin position="209"/>
        <end position="258"/>
    </location>
</feature>
<evidence type="ECO:0000313" key="3">
    <source>
        <dbReference type="Proteomes" id="UP000030669"/>
    </source>
</evidence>
<feature type="compositionally biased region" description="Basic and acidic residues" evidence="1">
    <location>
        <begin position="457"/>
        <end position="467"/>
    </location>
</feature>
<dbReference type="AlphaFoldDB" id="S7Q0W6"/>
<dbReference type="GeneID" id="19300308"/>
<dbReference type="OMA" id="WDEREFP"/>
<dbReference type="RefSeq" id="XP_007868451.1">
    <property type="nucleotide sequence ID" value="XM_007870260.1"/>
</dbReference>
<dbReference type="HOGENOM" id="CLU_356812_0_0_1"/>
<feature type="region of interest" description="Disordered" evidence="1">
    <location>
        <begin position="437"/>
        <end position="467"/>
    </location>
</feature>
<gene>
    <name evidence="2" type="ORF">GLOTRDRAFT_117233</name>
</gene>
<feature type="region of interest" description="Disordered" evidence="1">
    <location>
        <begin position="1"/>
        <end position="70"/>
    </location>
</feature>
<protein>
    <submittedName>
        <fullName evidence="2">Uncharacterized protein</fullName>
    </submittedName>
</protein>
<dbReference type="OrthoDB" id="3258969at2759"/>